<dbReference type="PANTHER" id="PTHR34606">
    <property type="entry name" value="BON DOMAIN-CONTAINING PROTEIN"/>
    <property type="match status" value="1"/>
</dbReference>
<dbReference type="RefSeq" id="WP_014250119.1">
    <property type="nucleotide sequence ID" value="NC_016624.1"/>
</dbReference>
<dbReference type="OrthoDB" id="8449638at2"/>
<dbReference type="InterPro" id="IPR014004">
    <property type="entry name" value="Transpt-assoc_nodulatn_dom_bac"/>
</dbReference>
<dbReference type="AlphaFoldDB" id="G7ZIC6"/>
<name>G7ZIC6_AZOL4</name>
<dbReference type="KEGG" id="ali:AZOLI_p50303"/>
<dbReference type="HOGENOM" id="CLU_1472356_0_0_5"/>
<dbReference type="EMBL" id="FQ311873">
    <property type="protein sequence ID" value="CBS91297.1"/>
    <property type="molecule type" value="Genomic_DNA"/>
</dbReference>
<dbReference type="Pfam" id="PF04972">
    <property type="entry name" value="BON"/>
    <property type="match status" value="1"/>
</dbReference>
<dbReference type="InterPro" id="IPR007055">
    <property type="entry name" value="BON_dom"/>
</dbReference>
<feature type="region of interest" description="Disordered" evidence="1">
    <location>
        <begin position="156"/>
        <end position="183"/>
    </location>
</feature>
<evidence type="ECO:0000256" key="1">
    <source>
        <dbReference type="SAM" id="MobiDB-lite"/>
    </source>
</evidence>
<reference evidence="4" key="1">
    <citation type="journal article" date="2011" name="PLoS Genet.">
        <title>Azospirillum genomes reveal transition of bacteria from aquatic to terrestrial environments.</title>
        <authorList>
            <person name="Wisniewski-Dye F."/>
            <person name="Borziak K."/>
            <person name="Khalsa-Moyers G."/>
            <person name="Alexandre G."/>
            <person name="Sukharnikov L.O."/>
            <person name="Wuichet K."/>
            <person name="Hurst G.B."/>
            <person name="McDonald W.H."/>
            <person name="Robertson J.S."/>
            <person name="Barbe V."/>
            <person name="Calteau A."/>
            <person name="Rouy Z."/>
            <person name="Mangenot S."/>
            <person name="Prigent-Combaret C."/>
            <person name="Normand P."/>
            <person name="Boyer M."/>
            <person name="Siguier P."/>
            <person name="Dessaux Y."/>
            <person name="Elmerich C."/>
            <person name="Condemine G."/>
            <person name="Krishnen G."/>
            <person name="Kennedy I."/>
            <person name="Paterson A.H."/>
            <person name="Gonzalez V."/>
            <person name="Mavingui P."/>
            <person name="Zhulin I.B."/>
        </authorList>
    </citation>
    <scope>NUCLEOTIDE SEQUENCE [LARGE SCALE GENOMIC DNA]</scope>
    <source>
        <strain evidence="4">4B</strain>
    </source>
</reference>
<gene>
    <name evidence="3" type="ordered locus">AZOLI_p50303</name>
</gene>
<sequence length="183" mass="19637">MEAAMRMHRHPWSEEFAKMSPEARYRGVGPRNYRRSDERILEDINERLTDDHHIDASDVGVTVEGGEVTLSGTVADRAARRRAEDIAESVSGVGHVQNDLRVAGRTATDRNAAVGVGVGVGERVEPAAPQGEGSVTGPGAPARDAMVAALDNSSMVLGKQPLPEDDTQRRNDAMAGTAGRDRR</sequence>
<dbReference type="PROSITE" id="PS50914">
    <property type="entry name" value="BON"/>
    <property type="match status" value="1"/>
</dbReference>
<accession>G7ZIC6</accession>
<evidence type="ECO:0000259" key="2">
    <source>
        <dbReference type="PROSITE" id="PS50914"/>
    </source>
</evidence>
<feature type="domain" description="BON" evidence="2">
    <location>
        <begin position="36"/>
        <end position="104"/>
    </location>
</feature>
<dbReference type="PANTHER" id="PTHR34606:SF15">
    <property type="entry name" value="BON DOMAIN-CONTAINING PROTEIN"/>
    <property type="match status" value="1"/>
</dbReference>
<dbReference type="SMART" id="SM00749">
    <property type="entry name" value="BON"/>
    <property type="match status" value="1"/>
</dbReference>
<dbReference type="Gene3D" id="3.30.1340.30">
    <property type="match status" value="1"/>
</dbReference>
<evidence type="ECO:0000313" key="3">
    <source>
        <dbReference type="EMBL" id="CBS91297.1"/>
    </source>
</evidence>
<organism evidence="3 4">
    <name type="scientific">Azospirillum lipoferum (strain 4B)</name>
    <dbReference type="NCBI Taxonomy" id="862719"/>
    <lineage>
        <taxon>Bacteria</taxon>
        <taxon>Pseudomonadati</taxon>
        <taxon>Pseudomonadota</taxon>
        <taxon>Alphaproteobacteria</taxon>
        <taxon>Rhodospirillales</taxon>
        <taxon>Azospirillaceae</taxon>
        <taxon>Azospirillum</taxon>
    </lineage>
</organism>
<geneLocation type="plasmid" evidence="3 4">
    <name>AZO_p5</name>
</geneLocation>
<dbReference type="Proteomes" id="UP000005667">
    <property type="component" value="Plasmid AZO_p5"/>
</dbReference>
<evidence type="ECO:0000313" key="4">
    <source>
        <dbReference type="Proteomes" id="UP000005667"/>
    </source>
</evidence>
<dbReference type="InterPro" id="IPR051686">
    <property type="entry name" value="Lipoprotein_DolP"/>
</dbReference>
<keyword evidence="3" id="KW-0614">Plasmid</keyword>
<proteinExistence type="predicted"/>
<feature type="region of interest" description="Disordered" evidence="1">
    <location>
        <begin position="123"/>
        <end position="142"/>
    </location>
</feature>
<keyword evidence="4" id="KW-1185">Reference proteome</keyword>
<protein>
    <recommendedName>
        <fullName evidence="2">BON domain-containing protein</fullName>
    </recommendedName>
</protein>